<evidence type="ECO:0000256" key="2">
    <source>
        <dbReference type="ARBA" id="ARBA00022692"/>
    </source>
</evidence>
<evidence type="ECO:0000256" key="1">
    <source>
        <dbReference type="ARBA" id="ARBA00004141"/>
    </source>
</evidence>
<gene>
    <name evidence="7" type="ORF">REIFOR_01487</name>
</gene>
<dbReference type="Proteomes" id="UP000229757">
    <property type="component" value="Chromosome"/>
</dbReference>
<feature type="domain" description="O-antigen ligase-related" evidence="6">
    <location>
        <begin position="213"/>
        <end position="376"/>
    </location>
</feature>
<reference evidence="7 8" key="1">
    <citation type="journal article" date="2017" name="Environ. Microbiol.">
        <title>Genomic and physiological analyses of 'Reinekea forsetii' reveal a versatile opportunistic lifestyle during spring algae blooms.</title>
        <authorList>
            <person name="Avci B."/>
            <person name="Hahnke R.L."/>
            <person name="Chafee M."/>
            <person name="Fischer T."/>
            <person name="Gruber-Vodicka H."/>
            <person name="Tegetmeyer H.E."/>
            <person name="Harder J."/>
            <person name="Fuchs B.M."/>
            <person name="Amann R.I."/>
            <person name="Teeling H."/>
        </authorList>
    </citation>
    <scope>NUCLEOTIDE SEQUENCE [LARGE SCALE GENOMIC DNA]</scope>
    <source>
        <strain evidence="7 8">Hel1_31_D35</strain>
    </source>
</reference>
<dbReference type="InterPro" id="IPR007016">
    <property type="entry name" value="O-antigen_ligase-rel_domated"/>
</dbReference>
<feature type="transmembrane region" description="Helical" evidence="5">
    <location>
        <begin position="393"/>
        <end position="410"/>
    </location>
</feature>
<dbReference type="InterPro" id="IPR051533">
    <property type="entry name" value="WaaL-like"/>
</dbReference>
<feature type="transmembrane region" description="Helical" evidence="5">
    <location>
        <begin position="51"/>
        <end position="71"/>
    </location>
</feature>
<dbReference type="Pfam" id="PF04932">
    <property type="entry name" value="Wzy_C"/>
    <property type="match status" value="1"/>
</dbReference>
<keyword evidence="3 5" id="KW-1133">Transmembrane helix</keyword>
<evidence type="ECO:0000256" key="5">
    <source>
        <dbReference type="SAM" id="Phobius"/>
    </source>
</evidence>
<dbReference type="RefSeq" id="WP_100256958.1">
    <property type="nucleotide sequence ID" value="NZ_CP011797.1"/>
</dbReference>
<evidence type="ECO:0000256" key="3">
    <source>
        <dbReference type="ARBA" id="ARBA00022989"/>
    </source>
</evidence>
<feature type="transmembrane region" description="Helical" evidence="5">
    <location>
        <begin position="25"/>
        <end position="44"/>
    </location>
</feature>
<keyword evidence="8" id="KW-1185">Reference proteome</keyword>
<comment type="subcellular location">
    <subcellularLocation>
        <location evidence="1">Membrane</location>
        <topology evidence="1">Multi-pass membrane protein</topology>
    </subcellularLocation>
</comment>
<dbReference type="GO" id="GO:0016020">
    <property type="term" value="C:membrane"/>
    <property type="evidence" value="ECO:0007669"/>
    <property type="project" value="UniProtKB-SubCell"/>
</dbReference>
<feature type="transmembrane region" description="Helical" evidence="5">
    <location>
        <begin position="227"/>
        <end position="247"/>
    </location>
</feature>
<evidence type="ECO:0000256" key="4">
    <source>
        <dbReference type="ARBA" id="ARBA00023136"/>
    </source>
</evidence>
<accession>A0A2K8KPD5</accession>
<keyword evidence="2 5" id="KW-0812">Transmembrane</keyword>
<organism evidence="7 8">
    <name type="scientific">Reinekea forsetii</name>
    <dbReference type="NCBI Taxonomy" id="1336806"/>
    <lineage>
        <taxon>Bacteria</taxon>
        <taxon>Pseudomonadati</taxon>
        <taxon>Pseudomonadota</taxon>
        <taxon>Gammaproteobacteria</taxon>
        <taxon>Oceanospirillales</taxon>
        <taxon>Saccharospirillaceae</taxon>
        <taxon>Reinekea</taxon>
    </lineage>
</organism>
<evidence type="ECO:0000259" key="6">
    <source>
        <dbReference type="Pfam" id="PF04932"/>
    </source>
</evidence>
<feature type="transmembrane region" description="Helical" evidence="5">
    <location>
        <begin position="167"/>
        <end position="190"/>
    </location>
</feature>
<evidence type="ECO:0000313" key="7">
    <source>
        <dbReference type="EMBL" id="ATX76633.1"/>
    </source>
</evidence>
<dbReference type="OrthoDB" id="8576060at2"/>
<dbReference type="PANTHER" id="PTHR37422">
    <property type="entry name" value="TEICHURONIC ACID BIOSYNTHESIS PROTEIN TUAE"/>
    <property type="match status" value="1"/>
</dbReference>
<feature type="transmembrane region" description="Helical" evidence="5">
    <location>
        <begin position="360"/>
        <end position="381"/>
    </location>
</feature>
<sequence length="455" mass="51746">MTQHALAITDINRWFPSTYHRGPNWMVWLALMACFCTVFIKIWTPTSVNRWPEAVTTLLFIYPLVTNWRFFKKQPMMIFWALAIAAPFVFFGINYSIDAESAVKYGEFEKLPRIYLFIPIAWWLGGNDRTVALFLGTALIGFFFACLQDPNFNQTVARIFQGGRVDFGILNAQHVALFFSFGLIGCLSYFQDAIKNKTIIHRIGFTAFLTIAGALCTIGIIGTQTRAAFLGLLTTFVVYLMISMYRIVKIKKAKQNIKAMMSTLAAIIIIGSMSYLFKDNLTEKVFSEKNTISAITAGDWDNIPYTSIGVRVNTWLQALEWIAEKPLIGYGGKVRTDIVKQSLKHPDWVKKQFGHFHNSYIEIMLGSGLLGLFLFFTPVIYGLTKAHKLCRPIHYFALFGLINFLFMNMFESYLFFWMGPFVLTLVNSPLFSSVLSNAHIKIGFNEGMSSSNHID</sequence>
<name>A0A2K8KPD5_9GAMM</name>
<feature type="transmembrane region" description="Helical" evidence="5">
    <location>
        <begin position="77"/>
        <end position="97"/>
    </location>
</feature>
<feature type="transmembrane region" description="Helical" evidence="5">
    <location>
        <begin position="202"/>
        <end position="221"/>
    </location>
</feature>
<dbReference type="KEGG" id="rfo:REIFOR_01487"/>
<proteinExistence type="predicted"/>
<protein>
    <submittedName>
        <fullName evidence="7">O-antigen polymerase</fullName>
    </submittedName>
</protein>
<feature type="transmembrane region" description="Helical" evidence="5">
    <location>
        <begin position="130"/>
        <end position="147"/>
    </location>
</feature>
<dbReference type="AlphaFoldDB" id="A0A2K8KPD5"/>
<keyword evidence="4 5" id="KW-0472">Membrane</keyword>
<dbReference type="PANTHER" id="PTHR37422:SF13">
    <property type="entry name" value="LIPOPOLYSACCHARIDE BIOSYNTHESIS PROTEIN PA4999-RELATED"/>
    <property type="match status" value="1"/>
</dbReference>
<dbReference type="EMBL" id="CP011797">
    <property type="protein sequence ID" value="ATX76633.1"/>
    <property type="molecule type" value="Genomic_DNA"/>
</dbReference>
<evidence type="ECO:0000313" key="8">
    <source>
        <dbReference type="Proteomes" id="UP000229757"/>
    </source>
</evidence>
<feature type="transmembrane region" description="Helical" evidence="5">
    <location>
        <begin position="259"/>
        <end position="277"/>
    </location>
</feature>